<dbReference type="InterPro" id="IPR012337">
    <property type="entry name" value="RNaseH-like_sf"/>
</dbReference>
<dbReference type="InterPro" id="IPR015797">
    <property type="entry name" value="NUDIX_hydrolase-like_dom_sf"/>
</dbReference>
<feature type="domain" description="Large ribosomal subunit protein mL46 N-terminal" evidence="10">
    <location>
        <begin position="687"/>
        <end position="818"/>
    </location>
</feature>
<evidence type="ECO:0000259" key="10">
    <source>
        <dbReference type="Pfam" id="PF11788"/>
    </source>
</evidence>
<dbReference type="GO" id="GO:1990431">
    <property type="term" value="P:priRNA 3'-end processing"/>
    <property type="evidence" value="ECO:0007669"/>
    <property type="project" value="TreeGrafter"/>
</dbReference>
<dbReference type="OrthoDB" id="414075at2759"/>
<dbReference type="AlphaFoldDB" id="V5FT59"/>
<gene>
    <name evidence="11" type="ORF">PVAR5_0363</name>
</gene>
<name>V5FT59_BYSSN</name>
<keyword evidence="12" id="KW-1185">Reference proteome</keyword>
<dbReference type="EMBL" id="BAUL01000006">
    <property type="protein sequence ID" value="GAD91787.1"/>
    <property type="molecule type" value="Genomic_DNA"/>
</dbReference>
<evidence type="ECO:0000256" key="5">
    <source>
        <dbReference type="ARBA" id="ARBA00022980"/>
    </source>
</evidence>
<evidence type="ECO:0000256" key="8">
    <source>
        <dbReference type="ARBA" id="ARBA00035190"/>
    </source>
</evidence>
<evidence type="ECO:0000256" key="2">
    <source>
        <dbReference type="ARBA" id="ARBA00008372"/>
    </source>
</evidence>
<dbReference type="Pfam" id="PF04857">
    <property type="entry name" value="CAF1"/>
    <property type="match status" value="1"/>
</dbReference>
<dbReference type="SUPFAM" id="SSF55811">
    <property type="entry name" value="Nudix"/>
    <property type="match status" value="1"/>
</dbReference>
<dbReference type="PANTHER" id="PTHR15092">
    <property type="entry name" value="POLY A -SPECIFIC RIBONUCLEASE/TARGET OF EGR1, MEMBER 1"/>
    <property type="match status" value="1"/>
</dbReference>
<dbReference type="eggNOG" id="KOG1990">
    <property type="taxonomic scope" value="Eukaryota"/>
</dbReference>
<dbReference type="InterPro" id="IPR021757">
    <property type="entry name" value="Ribosomal_mL46_N"/>
</dbReference>
<dbReference type="Gene3D" id="3.90.79.10">
    <property type="entry name" value="Nucleoside Triphosphate Pyrophosphohydrolase"/>
    <property type="match status" value="1"/>
</dbReference>
<dbReference type="eggNOG" id="KOG4548">
    <property type="taxonomic scope" value="Eukaryota"/>
</dbReference>
<keyword evidence="4" id="KW-0809">Transit peptide</keyword>
<feature type="compositionally biased region" description="Low complexity" evidence="9">
    <location>
        <begin position="466"/>
        <end position="479"/>
    </location>
</feature>
<dbReference type="FunFam" id="3.90.79.10:FF:000018">
    <property type="entry name" value="39S ribosomal protein L46, mitochondrial"/>
    <property type="match status" value="1"/>
</dbReference>
<dbReference type="GO" id="GO:1990432">
    <property type="term" value="P:siRNA 3'-end processing"/>
    <property type="evidence" value="ECO:0007669"/>
    <property type="project" value="TreeGrafter"/>
</dbReference>
<evidence type="ECO:0000256" key="4">
    <source>
        <dbReference type="ARBA" id="ARBA00022946"/>
    </source>
</evidence>
<dbReference type="GO" id="GO:0005840">
    <property type="term" value="C:ribosome"/>
    <property type="evidence" value="ECO:0007669"/>
    <property type="project" value="UniProtKB-KW"/>
</dbReference>
<evidence type="ECO:0000256" key="3">
    <source>
        <dbReference type="ARBA" id="ARBA00009070"/>
    </source>
</evidence>
<dbReference type="InterPro" id="IPR033650">
    <property type="entry name" value="Ribosomal_mL46_NUDIX"/>
</dbReference>
<dbReference type="SUPFAM" id="SSF53098">
    <property type="entry name" value="Ribonuclease H-like"/>
    <property type="match status" value="1"/>
</dbReference>
<dbReference type="InterPro" id="IPR006941">
    <property type="entry name" value="RNase_CAF1"/>
</dbReference>
<dbReference type="InterPro" id="IPR051181">
    <property type="entry name" value="CAF1_poly(A)_ribonucleases"/>
</dbReference>
<dbReference type="InterPro" id="IPR036397">
    <property type="entry name" value="RNaseH_sf"/>
</dbReference>
<dbReference type="InParanoid" id="V5FT59"/>
<evidence type="ECO:0000313" key="11">
    <source>
        <dbReference type="EMBL" id="GAD91787.1"/>
    </source>
</evidence>
<evidence type="ECO:0000256" key="1">
    <source>
        <dbReference type="ARBA" id="ARBA00004173"/>
    </source>
</evidence>
<dbReference type="GO" id="GO:0000175">
    <property type="term" value="F:3'-5'-RNA exonuclease activity"/>
    <property type="evidence" value="ECO:0007669"/>
    <property type="project" value="TreeGrafter"/>
</dbReference>
<keyword evidence="7" id="KW-0687">Ribonucleoprotein</keyword>
<dbReference type="Pfam" id="PF11788">
    <property type="entry name" value="MRP-L46"/>
    <property type="match status" value="1"/>
</dbReference>
<dbReference type="GO" id="GO:0003723">
    <property type="term" value="F:RNA binding"/>
    <property type="evidence" value="ECO:0007669"/>
    <property type="project" value="TreeGrafter"/>
</dbReference>
<keyword evidence="6" id="KW-0496">Mitochondrion</keyword>
<dbReference type="GO" id="GO:0005743">
    <property type="term" value="C:mitochondrial inner membrane"/>
    <property type="evidence" value="ECO:0007669"/>
    <property type="project" value="UniProtKB-ARBA"/>
</dbReference>
<comment type="subcellular location">
    <subcellularLocation>
        <location evidence="1">Mitochondrion</location>
    </subcellularLocation>
</comment>
<dbReference type="CDD" id="cd04661">
    <property type="entry name" value="NUDIX_MRP_L46"/>
    <property type="match status" value="1"/>
</dbReference>
<evidence type="ECO:0000256" key="9">
    <source>
        <dbReference type="SAM" id="MobiDB-lite"/>
    </source>
</evidence>
<dbReference type="Proteomes" id="UP000018001">
    <property type="component" value="Unassembled WGS sequence"/>
</dbReference>
<reference evidence="12" key="1">
    <citation type="journal article" date="2014" name="Genome Announc.">
        <title>Draft genome sequence of the formaldehyde-resistant fungus Byssochlamys spectabilis No. 5 (anamorph Paecilomyces variotii No. 5) (NBRC109023).</title>
        <authorList>
            <person name="Oka T."/>
            <person name="Ekino K."/>
            <person name="Fukuda K."/>
            <person name="Nomura Y."/>
        </authorList>
    </citation>
    <scope>NUCLEOTIDE SEQUENCE [LARGE SCALE GENOMIC DNA]</scope>
    <source>
        <strain evidence="12">No. 5 / NBRC 109023</strain>
    </source>
</reference>
<dbReference type="GO" id="GO:0005634">
    <property type="term" value="C:nucleus"/>
    <property type="evidence" value="ECO:0007669"/>
    <property type="project" value="TreeGrafter"/>
</dbReference>
<comment type="similarity">
    <text evidence="3">Belongs to the mitochondrion-specific ribosomal protein mL46 family.</text>
</comment>
<protein>
    <recommendedName>
        <fullName evidence="8">Large ribosomal subunit protein mL46</fullName>
    </recommendedName>
</protein>
<dbReference type="Gene3D" id="3.30.420.10">
    <property type="entry name" value="Ribonuclease H-like superfamily/Ribonuclease H"/>
    <property type="match status" value="2"/>
</dbReference>
<proteinExistence type="inferred from homology"/>
<sequence>MDVTSQSFYYHLPRILDSIASCCFVSLDLEFSGIATNPVGATGARKQTLQERYSEAKEAAEKYQILQIGLTIGHEDAKTGTYTLQPYNFYLSPIIEQRLEVERTWSYQSGAVEFLLRNQFRMEAPFTEGVPYLSRHEEKTAISKAHERRDRPRETGAIDVKETDTESLQFVKLVRKAIEAWIALGETRAGYLNIPPPSHIGAVNGPGALPTTLNRFQKRLVHRLIEAEYPELRSIGKPTFVQIIPYDEARERDVANDRVRRTEERILKQTGVRWVAEALAGGDLTTLDPGYFMGIMANSASVEGKHSLNEFAQTLKLRLLANRPVLVGHNLFTDVIYFCSCFFGNLPERVEDFQTLVHDLFPVLIDTKYMATHECGSINPASSLSEINDSLKDVKEPSIVVDPTHNKYDSQKLYHEAGYDSLLTAQVFIKLSSQLRNGGIPMDLRVKSSVPKGDIYAELGELSLDSSASCTSSTSGSSSIEMTAKVPRKARPTQKPVNWQQQEEVTRIRSAFAHRTKFDLLTDLAEETEDSPESEMPASANPLAGPAEPHLLAFENEEAIAQKVRDGELIPRFGAPFWKVYGNKLRVFGTEERVCNLGKQSTSPPTSSIVGEMAAGSNGAKRIVTLLRPSVFDSAVCRSCQETLVRRNYATAAAAAAQSQAEPAPPSPGSSKPDTAATHPVLKPTYVINAGVVLSRPPQITRDLTPFEKSYYFYQKRLNERLALPFTRYFYFKRGTPADEDWKRKYRERQTPSRDIGKYNAYSPEAWNDELLVGAVESEPEHQVEMLVRDAESTTSGTQEGSKKEEVPRPFPRVTEADQKNDQKSLNRALQRTLYLLVQTKEGYWKFPSSPVEQGESLRLAAERTLAQSAGINMNTWMVGYHPIGHHVYSNRKPKVDEKAGLQLLGEKTFFMKGRIMAGQADLKSNNHSLQDFKWLAKDEIQSLVLPQYFSHIRNMLAER</sequence>
<dbReference type="GO" id="GO:0000289">
    <property type="term" value="P:nuclear-transcribed mRNA poly(A) tail shortening"/>
    <property type="evidence" value="ECO:0007669"/>
    <property type="project" value="TreeGrafter"/>
</dbReference>
<comment type="similarity">
    <text evidence="2">Belongs to the CAF1 family.</text>
</comment>
<feature type="region of interest" description="Disordered" evidence="9">
    <location>
        <begin position="466"/>
        <end position="500"/>
    </location>
</feature>
<evidence type="ECO:0000256" key="7">
    <source>
        <dbReference type="ARBA" id="ARBA00023274"/>
    </source>
</evidence>
<keyword evidence="5" id="KW-0689">Ribosomal protein</keyword>
<dbReference type="HOGENOM" id="CLU_337690_0_0_1"/>
<evidence type="ECO:0000313" key="12">
    <source>
        <dbReference type="Proteomes" id="UP000018001"/>
    </source>
</evidence>
<feature type="region of interest" description="Disordered" evidence="9">
    <location>
        <begin position="788"/>
        <end position="825"/>
    </location>
</feature>
<feature type="compositionally biased region" description="Basic and acidic residues" evidence="9">
    <location>
        <begin position="815"/>
        <end position="825"/>
    </location>
</feature>
<evidence type="ECO:0000256" key="6">
    <source>
        <dbReference type="ARBA" id="ARBA00023128"/>
    </source>
</evidence>
<accession>V5FT59</accession>
<comment type="caution">
    <text evidence="11">The sequence shown here is derived from an EMBL/GenBank/DDBJ whole genome shotgun (WGS) entry which is preliminary data.</text>
</comment>
<dbReference type="PANTHER" id="PTHR15092:SF22">
    <property type="entry name" value="POLY(A)-SPECIFIC RIBONUCLEASE PNLDC1"/>
    <property type="match status" value="1"/>
</dbReference>
<feature type="region of interest" description="Disordered" evidence="9">
    <location>
        <begin position="656"/>
        <end position="678"/>
    </location>
</feature>
<dbReference type="GO" id="GO:1990904">
    <property type="term" value="C:ribonucleoprotein complex"/>
    <property type="evidence" value="ECO:0007669"/>
    <property type="project" value="UniProtKB-KW"/>
</dbReference>
<organism evidence="11 12">
    <name type="scientific">Byssochlamys spectabilis (strain No. 5 / NBRC 109023)</name>
    <name type="common">Paecilomyces variotii</name>
    <dbReference type="NCBI Taxonomy" id="1356009"/>
    <lineage>
        <taxon>Eukaryota</taxon>
        <taxon>Fungi</taxon>
        <taxon>Dikarya</taxon>
        <taxon>Ascomycota</taxon>
        <taxon>Pezizomycotina</taxon>
        <taxon>Eurotiomycetes</taxon>
        <taxon>Eurotiomycetidae</taxon>
        <taxon>Eurotiales</taxon>
        <taxon>Thermoascaceae</taxon>
        <taxon>Paecilomyces</taxon>
    </lineage>
</organism>